<name>A0A4Y7SLG9_COPMI</name>
<evidence type="ECO:0000313" key="2">
    <source>
        <dbReference type="Proteomes" id="UP000298030"/>
    </source>
</evidence>
<dbReference type="OrthoDB" id="3262196at2759"/>
<protein>
    <submittedName>
        <fullName evidence="1">Uncharacterized protein</fullName>
    </submittedName>
</protein>
<sequence>MSGNPEIGQAPATGSRVVYFANAQNNHFGQVVMVNQGHAIDGLGTPQALLVDIIVSSIALAQEPLSIARIADLVDIKAVYIVNVLVNLHAIIQLPGDDNTPITLWHTSLRDFLTSASRSGVFYARPTHHAHIALRCIDLAISCEGLDSTETSPALPYAQRYLWDHKRYVFPSFNAIEGEDSQSSHSSPREMSLGDVRDVLYKAVLDHSKGIAHLLEITSALALLQEPVSVTQMTDLLDVEVACVLDVLKSLRAIIHDPKDPHNSPITPRHRSLCKFLLSESHSGSFFAHPTLHGRLALRCMDLALCPTAVGGTPASSYAKKHIWDHMREILAHSNSDGDHKQSILSSILGRARS</sequence>
<accession>A0A4Y7SLG9</accession>
<proteinExistence type="predicted"/>
<comment type="caution">
    <text evidence="1">The sequence shown here is derived from an EMBL/GenBank/DDBJ whole genome shotgun (WGS) entry which is preliminary data.</text>
</comment>
<dbReference type="EMBL" id="QPFP01000088">
    <property type="protein sequence ID" value="TEB22602.1"/>
    <property type="molecule type" value="Genomic_DNA"/>
</dbReference>
<dbReference type="Proteomes" id="UP000298030">
    <property type="component" value="Unassembled WGS sequence"/>
</dbReference>
<keyword evidence="2" id="KW-1185">Reference proteome</keyword>
<evidence type="ECO:0000313" key="1">
    <source>
        <dbReference type="EMBL" id="TEB22602.1"/>
    </source>
</evidence>
<dbReference type="AlphaFoldDB" id="A0A4Y7SLG9"/>
<dbReference type="PANTHER" id="PTHR10039:SF14">
    <property type="entry name" value="NACHT DOMAIN-CONTAINING PROTEIN"/>
    <property type="match status" value="1"/>
</dbReference>
<dbReference type="PANTHER" id="PTHR10039">
    <property type="entry name" value="AMELOGENIN"/>
    <property type="match status" value="1"/>
</dbReference>
<reference evidence="1 2" key="1">
    <citation type="journal article" date="2019" name="Nat. Ecol. Evol.">
        <title>Megaphylogeny resolves global patterns of mushroom evolution.</title>
        <authorList>
            <person name="Varga T."/>
            <person name="Krizsan K."/>
            <person name="Foldi C."/>
            <person name="Dima B."/>
            <person name="Sanchez-Garcia M."/>
            <person name="Sanchez-Ramirez S."/>
            <person name="Szollosi G.J."/>
            <person name="Szarkandi J.G."/>
            <person name="Papp V."/>
            <person name="Albert L."/>
            <person name="Andreopoulos W."/>
            <person name="Angelini C."/>
            <person name="Antonin V."/>
            <person name="Barry K.W."/>
            <person name="Bougher N.L."/>
            <person name="Buchanan P."/>
            <person name="Buyck B."/>
            <person name="Bense V."/>
            <person name="Catcheside P."/>
            <person name="Chovatia M."/>
            <person name="Cooper J."/>
            <person name="Damon W."/>
            <person name="Desjardin D."/>
            <person name="Finy P."/>
            <person name="Geml J."/>
            <person name="Haridas S."/>
            <person name="Hughes K."/>
            <person name="Justo A."/>
            <person name="Karasinski D."/>
            <person name="Kautmanova I."/>
            <person name="Kiss B."/>
            <person name="Kocsube S."/>
            <person name="Kotiranta H."/>
            <person name="LaButti K.M."/>
            <person name="Lechner B.E."/>
            <person name="Liimatainen K."/>
            <person name="Lipzen A."/>
            <person name="Lukacs Z."/>
            <person name="Mihaltcheva S."/>
            <person name="Morgado L.N."/>
            <person name="Niskanen T."/>
            <person name="Noordeloos M.E."/>
            <person name="Ohm R.A."/>
            <person name="Ortiz-Santana B."/>
            <person name="Ovrebo C."/>
            <person name="Racz N."/>
            <person name="Riley R."/>
            <person name="Savchenko A."/>
            <person name="Shiryaev A."/>
            <person name="Soop K."/>
            <person name="Spirin V."/>
            <person name="Szebenyi C."/>
            <person name="Tomsovsky M."/>
            <person name="Tulloss R.E."/>
            <person name="Uehling J."/>
            <person name="Grigoriev I.V."/>
            <person name="Vagvolgyi C."/>
            <person name="Papp T."/>
            <person name="Martin F.M."/>
            <person name="Miettinen O."/>
            <person name="Hibbett D.S."/>
            <person name="Nagy L.G."/>
        </authorList>
    </citation>
    <scope>NUCLEOTIDE SEQUENCE [LARGE SCALE GENOMIC DNA]</scope>
    <source>
        <strain evidence="1 2">FP101781</strain>
    </source>
</reference>
<gene>
    <name evidence="1" type="ORF">FA13DRAFT_1818863</name>
</gene>
<organism evidence="1 2">
    <name type="scientific">Coprinellus micaceus</name>
    <name type="common">Glistening ink-cap mushroom</name>
    <name type="synonym">Coprinus micaceus</name>
    <dbReference type="NCBI Taxonomy" id="71717"/>
    <lineage>
        <taxon>Eukaryota</taxon>
        <taxon>Fungi</taxon>
        <taxon>Dikarya</taxon>
        <taxon>Basidiomycota</taxon>
        <taxon>Agaricomycotina</taxon>
        <taxon>Agaricomycetes</taxon>
        <taxon>Agaricomycetidae</taxon>
        <taxon>Agaricales</taxon>
        <taxon>Agaricineae</taxon>
        <taxon>Psathyrellaceae</taxon>
        <taxon>Coprinellus</taxon>
    </lineage>
</organism>